<dbReference type="AlphaFoldDB" id="A0A0J1BGY3"/>
<dbReference type="STRING" id="595434.RISK_002437"/>
<evidence type="ECO:0000313" key="2">
    <source>
        <dbReference type="Proteomes" id="UP000036367"/>
    </source>
</evidence>
<gene>
    <name evidence="1" type="ORF">RISK_002437</name>
</gene>
<reference evidence="1" key="1">
    <citation type="submission" date="2015-05" db="EMBL/GenBank/DDBJ databases">
        <title>Permanent draft genome of Rhodopirellula islandicus K833.</title>
        <authorList>
            <person name="Kizina J."/>
            <person name="Richter M."/>
            <person name="Glockner F.O."/>
            <person name="Harder J."/>
        </authorList>
    </citation>
    <scope>NUCLEOTIDE SEQUENCE [LARGE SCALE GENOMIC DNA]</scope>
    <source>
        <strain evidence="1">K833</strain>
    </source>
</reference>
<dbReference type="Proteomes" id="UP000036367">
    <property type="component" value="Unassembled WGS sequence"/>
</dbReference>
<proteinExistence type="predicted"/>
<comment type="caution">
    <text evidence="1">The sequence shown here is derived from an EMBL/GenBank/DDBJ whole genome shotgun (WGS) entry which is preliminary data.</text>
</comment>
<sequence length="72" mass="8025">MAGCPLRYKHARSLLGFHGHVNTNLWRKCRRQILFNFLASGSIERLDRAFSGRGGIGRTSLLGYFGSGRQTG</sequence>
<organism evidence="1 2">
    <name type="scientific">Rhodopirellula islandica</name>
    <dbReference type="NCBI Taxonomy" id="595434"/>
    <lineage>
        <taxon>Bacteria</taxon>
        <taxon>Pseudomonadati</taxon>
        <taxon>Planctomycetota</taxon>
        <taxon>Planctomycetia</taxon>
        <taxon>Pirellulales</taxon>
        <taxon>Pirellulaceae</taxon>
        <taxon>Rhodopirellula</taxon>
    </lineage>
</organism>
<name>A0A0J1BGY3_RHOIS</name>
<accession>A0A0J1BGY3</accession>
<dbReference type="EMBL" id="LECT01000017">
    <property type="protein sequence ID" value="KLU05805.1"/>
    <property type="molecule type" value="Genomic_DNA"/>
</dbReference>
<evidence type="ECO:0000313" key="1">
    <source>
        <dbReference type="EMBL" id="KLU05805.1"/>
    </source>
</evidence>
<protein>
    <submittedName>
        <fullName evidence="1">Uncharacterized protein</fullName>
    </submittedName>
</protein>
<dbReference type="PATRIC" id="fig|595434.4.peg.2325"/>
<keyword evidence="2" id="KW-1185">Reference proteome</keyword>